<dbReference type="AlphaFoldDB" id="Q97JR5"/>
<dbReference type="eggNOG" id="COG4728">
    <property type="taxonomic scope" value="Bacteria"/>
</dbReference>
<dbReference type="OrthoDB" id="371169at2"/>
<dbReference type="InterPro" id="IPR023387">
    <property type="entry name" value="DUF1653-like_dom"/>
</dbReference>
<proteinExistence type="predicted"/>
<evidence type="ECO:0000313" key="3">
    <source>
        <dbReference type="Proteomes" id="UP000000814"/>
    </source>
</evidence>
<dbReference type="InterPro" id="IPR037135">
    <property type="entry name" value="DUF1653-like_dom_sf"/>
</dbReference>
<dbReference type="EMBL" id="AE001437">
    <property type="protein sequence ID" value="AAK79180.1"/>
    <property type="molecule type" value="Genomic_DNA"/>
</dbReference>
<accession>Q97JR5</accession>
<keyword evidence="3" id="KW-1185">Reference proteome</keyword>
<dbReference type="KEGG" id="cac:CA_C1208"/>
<dbReference type="PATRIC" id="fig|272562.8.peg.1409"/>
<dbReference type="Pfam" id="PF07866">
    <property type="entry name" value="DUF1653"/>
    <property type="match status" value="1"/>
</dbReference>
<evidence type="ECO:0000259" key="1">
    <source>
        <dbReference type="Pfam" id="PF07866"/>
    </source>
</evidence>
<sequence length="173" mass="20367">MVIGYMESNKNNSKWKDILMDGEILQIENIFNGSHNKKNNGLIIFKIKDKLGNVNKLTFVSKSADMSIQVEKAERLIKKGSYYRHFKGNYYKVLYIAENSEDKEKVVVYQAMYGEKKVYVRPFKMFISKVDHCKYPEIEQEYRFMSISELENQFGTSVVASWNMQNIYVDHTI</sequence>
<name>Q97JR5_CLOAB</name>
<dbReference type="Gene3D" id="2.30.30.320">
    <property type="entry name" value="DUF1653-like domain"/>
    <property type="match status" value="1"/>
</dbReference>
<dbReference type="Proteomes" id="UP000000814">
    <property type="component" value="Chromosome"/>
</dbReference>
<dbReference type="DNASU" id="1117391"/>
<evidence type="ECO:0000313" key="2">
    <source>
        <dbReference type="EMBL" id="AAK79180.1"/>
    </source>
</evidence>
<reference evidence="2 3" key="1">
    <citation type="journal article" date="2001" name="J. Bacteriol.">
        <title>Genome sequence and comparative analysis of the solvent-producing bacterium Clostridium acetobutylicum.</title>
        <authorList>
            <person name="Nolling J."/>
            <person name="Breton G."/>
            <person name="Omelchenko M.V."/>
            <person name="Makarova K.S."/>
            <person name="Zeng Q."/>
            <person name="Gibson R."/>
            <person name="Lee H.M."/>
            <person name="Dubois J."/>
            <person name="Qiu D."/>
            <person name="Hitti J."/>
            <person name="Wolf Y.I."/>
            <person name="Tatusov R.L."/>
            <person name="Sabathe F."/>
            <person name="Doucette-Stamm L."/>
            <person name="Soucaille P."/>
            <person name="Daly M.J."/>
            <person name="Bennett G.N."/>
            <person name="Koonin E.V."/>
            <person name="Smith D.R."/>
        </authorList>
    </citation>
    <scope>NUCLEOTIDE SEQUENCE [LARGE SCALE GENOMIC DNA]</scope>
    <source>
        <strain evidence="3">ATCC 824 / DSM 792 / JCM 1419 / LMG 5710 / VKM B-1787</strain>
    </source>
</reference>
<protein>
    <recommendedName>
        <fullName evidence="1">DUF1653 domain-containing protein</fullName>
    </recommendedName>
</protein>
<dbReference type="PIR" id="A97049">
    <property type="entry name" value="A97049"/>
</dbReference>
<dbReference type="HOGENOM" id="CLU_119422_0_0_9"/>
<gene>
    <name evidence="2" type="ordered locus">CA_C1208</name>
</gene>
<dbReference type="STRING" id="272562.CA_C1208"/>
<organism evidence="2 3">
    <name type="scientific">Clostridium acetobutylicum (strain ATCC 824 / DSM 792 / JCM 1419 / IAM 19013 / LMG 5710 / NBRC 13948 / NRRL B-527 / VKM B-1787 / 2291 / W)</name>
    <dbReference type="NCBI Taxonomy" id="272562"/>
    <lineage>
        <taxon>Bacteria</taxon>
        <taxon>Bacillati</taxon>
        <taxon>Bacillota</taxon>
        <taxon>Clostridia</taxon>
        <taxon>Eubacteriales</taxon>
        <taxon>Clostridiaceae</taxon>
        <taxon>Clostridium</taxon>
    </lineage>
</organism>
<feature type="domain" description="DUF1653" evidence="1">
    <location>
        <begin position="82"/>
        <end position="145"/>
    </location>
</feature>